<evidence type="ECO:0008006" key="3">
    <source>
        <dbReference type="Google" id="ProtNLM"/>
    </source>
</evidence>
<gene>
    <name evidence="1" type="ORF">A6X21_17720</name>
</gene>
<dbReference type="RefSeq" id="WP_068846700.1">
    <property type="nucleotide sequence ID" value="NZ_LYDR01000043.1"/>
</dbReference>
<evidence type="ECO:0000313" key="1">
    <source>
        <dbReference type="EMBL" id="ODA34206.1"/>
    </source>
</evidence>
<sequence>MELTKKWHGYSCDDYVSSPLAKAGYWDEPSQLWLIEPCDRIEEEAKVEFLQVGRPGVDDIGFGYRKGQEGFWAIHRMEGGRFQYLAPSIQTFLDEWFAGQITV</sequence>
<reference evidence="1 2" key="1">
    <citation type="submission" date="2016-05" db="EMBL/GenBank/DDBJ databases">
        <title>Genomic and physiological characterization of Planctopirus sp. isolated from fresh water lake.</title>
        <authorList>
            <person name="Subhash Y."/>
            <person name="Ramana C."/>
        </authorList>
    </citation>
    <scope>NUCLEOTIDE SEQUENCE [LARGE SCALE GENOMIC DNA]</scope>
    <source>
        <strain evidence="1 2">JC280</strain>
    </source>
</reference>
<protein>
    <recommendedName>
        <fullName evidence="3">Knr4/Smi1-like domain-containing protein</fullName>
    </recommendedName>
</protein>
<comment type="caution">
    <text evidence="1">The sequence shown here is derived from an EMBL/GenBank/DDBJ whole genome shotgun (WGS) entry which is preliminary data.</text>
</comment>
<organism evidence="1 2">
    <name type="scientific">Planctopirus hydrillae</name>
    <dbReference type="NCBI Taxonomy" id="1841610"/>
    <lineage>
        <taxon>Bacteria</taxon>
        <taxon>Pseudomonadati</taxon>
        <taxon>Planctomycetota</taxon>
        <taxon>Planctomycetia</taxon>
        <taxon>Planctomycetales</taxon>
        <taxon>Planctomycetaceae</taxon>
        <taxon>Planctopirus</taxon>
    </lineage>
</organism>
<evidence type="ECO:0000313" key="2">
    <source>
        <dbReference type="Proteomes" id="UP000094828"/>
    </source>
</evidence>
<proteinExistence type="predicted"/>
<name>A0A1C3ELU6_9PLAN</name>
<dbReference type="OrthoDB" id="7064897at2"/>
<accession>A0A1C3ELU6</accession>
<dbReference type="Proteomes" id="UP000094828">
    <property type="component" value="Unassembled WGS sequence"/>
</dbReference>
<keyword evidence="2" id="KW-1185">Reference proteome</keyword>
<dbReference type="EMBL" id="LYDR01000043">
    <property type="protein sequence ID" value="ODA34206.1"/>
    <property type="molecule type" value="Genomic_DNA"/>
</dbReference>
<dbReference type="AlphaFoldDB" id="A0A1C3ELU6"/>